<evidence type="ECO:0000313" key="3">
    <source>
        <dbReference type="Proteomes" id="UP000249799"/>
    </source>
</evidence>
<dbReference type="KEGG" id="bsed:DN745_17115"/>
<dbReference type="GO" id="GO:0006487">
    <property type="term" value="P:protein N-linked glycosylation"/>
    <property type="evidence" value="ECO:0007669"/>
    <property type="project" value="TreeGrafter"/>
</dbReference>
<dbReference type="PANTHER" id="PTHR10859">
    <property type="entry name" value="GLYCOSYL TRANSFERASE"/>
    <property type="match status" value="1"/>
</dbReference>
<dbReference type="CDD" id="cd04179">
    <property type="entry name" value="DPM_DPG-synthase_like"/>
    <property type="match status" value="1"/>
</dbReference>
<keyword evidence="3" id="KW-1185">Reference proteome</keyword>
<dbReference type="Pfam" id="PF00535">
    <property type="entry name" value="Glycos_transf_2"/>
    <property type="match status" value="1"/>
</dbReference>
<reference evidence="2 3" key="1">
    <citation type="submission" date="2018-06" db="EMBL/GenBank/DDBJ databases">
        <title>Lujinxingia sediminis gen. nov. sp. nov., a new facultative anaerobic member of the class Deltaproteobacteria, and proposal of Lujinxingaceae fam. nov.</title>
        <authorList>
            <person name="Guo L.-Y."/>
            <person name="Li C.-M."/>
            <person name="Wang S."/>
            <person name="Du Z.-J."/>
        </authorList>
    </citation>
    <scope>NUCLEOTIDE SEQUENCE [LARGE SCALE GENOMIC DNA]</scope>
    <source>
        <strain evidence="2 3">FA350</strain>
    </source>
</reference>
<dbReference type="EMBL" id="CP030032">
    <property type="protein sequence ID" value="AWV90952.1"/>
    <property type="molecule type" value="Genomic_DNA"/>
</dbReference>
<dbReference type="RefSeq" id="WP_111336760.1">
    <property type="nucleotide sequence ID" value="NZ_CP030032.1"/>
</dbReference>
<evidence type="ECO:0000313" key="2">
    <source>
        <dbReference type="EMBL" id="AWV90952.1"/>
    </source>
</evidence>
<gene>
    <name evidence="2" type="ORF">DN745_17115</name>
</gene>
<keyword evidence="2" id="KW-0808">Transferase</keyword>
<dbReference type="GO" id="GO:0016740">
    <property type="term" value="F:transferase activity"/>
    <property type="evidence" value="ECO:0007669"/>
    <property type="project" value="UniProtKB-KW"/>
</dbReference>
<dbReference type="Gene3D" id="3.90.550.10">
    <property type="entry name" value="Spore Coat Polysaccharide Biosynthesis Protein SpsA, Chain A"/>
    <property type="match status" value="1"/>
</dbReference>
<organism evidence="2 3">
    <name type="scientific">Bradymonas sediminis</name>
    <dbReference type="NCBI Taxonomy" id="1548548"/>
    <lineage>
        <taxon>Bacteria</taxon>
        <taxon>Deltaproteobacteria</taxon>
        <taxon>Bradymonadales</taxon>
        <taxon>Bradymonadaceae</taxon>
        <taxon>Bradymonas</taxon>
    </lineage>
</organism>
<dbReference type="InterPro" id="IPR029044">
    <property type="entry name" value="Nucleotide-diphossugar_trans"/>
</dbReference>
<dbReference type="InterPro" id="IPR001173">
    <property type="entry name" value="Glyco_trans_2-like"/>
</dbReference>
<proteinExistence type="predicted"/>
<protein>
    <submittedName>
        <fullName evidence="2">Glycosyltransferase family 2 protein</fullName>
    </submittedName>
</protein>
<dbReference type="PANTHER" id="PTHR10859:SF91">
    <property type="entry name" value="DOLICHYL-PHOSPHATE BETA-GLUCOSYLTRANSFERASE"/>
    <property type="match status" value="1"/>
</dbReference>
<dbReference type="OrthoDB" id="9811884at2"/>
<sequence>MNTSPEINISDVDEARLVDVSIIIPIYNEEGILSASIADLTAKLAKDPRWDYSYEIILAENGSTDRTIEVATELMEHHPELKLMHNPEPDYGLALRRGILAATGEYVVCDEIDLCDTDFYMRALDKMANENYDLVVGSKALKGSSDQRPLYRRLATRVLNSMLTIFLGFKGTDTHGLKAFKRERLLKVIDRCVVNKDLFASEFVIRAERMNFRMTEIPLTVVEKRQPSINLFRRVPNVLKNMGRLVWVIRVRHRS</sequence>
<dbReference type="AlphaFoldDB" id="A0A2Z4FPX5"/>
<name>A0A2Z4FPX5_9DELT</name>
<feature type="domain" description="Glycosyltransferase 2-like" evidence="1">
    <location>
        <begin position="21"/>
        <end position="170"/>
    </location>
</feature>
<dbReference type="SUPFAM" id="SSF53448">
    <property type="entry name" value="Nucleotide-diphospho-sugar transferases"/>
    <property type="match status" value="1"/>
</dbReference>
<dbReference type="Proteomes" id="UP000249799">
    <property type="component" value="Chromosome"/>
</dbReference>
<evidence type="ECO:0000259" key="1">
    <source>
        <dbReference type="Pfam" id="PF00535"/>
    </source>
</evidence>
<accession>A0A2Z4FPX5</accession>